<sequence>MVAKGDKLPLDVDLMTLVDGNPSTVSTSAVFGGKKVALVTIPGAMTSTCQNSHIPQWIAAAPAMRAKGVHDVVCLAVNDPFVMAAFETALRAKGEITFVADGGAVLTKAIGNDVDTGAFGGVRAKRACFLVDNGVFTQVNVEPDGTGYSGPSKPETLLAQL</sequence>
<dbReference type="OrthoDB" id="1882547at2759"/>
<name>A0A2V3IVM3_9FLOR</name>
<evidence type="ECO:0000256" key="4">
    <source>
        <dbReference type="ARBA" id="ARBA00023002"/>
    </source>
</evidence>
<comment type="function">
    <text evidence="6">Thiol-specific peroxidase that catalyzes the reduction of hydrogen peroxide and organic hydroperoxides to water and alcohols, respectively. Plays a role in cell protection against oxidative stress by detoxifying peroxides.</text>
</comment>
<proteinExistence type="inferred from homology"/>
<dbReference type="Pfam" id="PF08534">
    <property type="entry name" value="Redoxin"/>
    <property type="match status" value="1"/>
</dbReference>
<dbReference type="InterPro" id="IPR013740">
    <property type="entry name" value="Redoxin"/>
</dbReference>
<dbReference type="GO" id="GO:0042744">
    <property type="term" value="P:hydrogen peroxide catabolic process"/>
    <property type="evidence" value="ECO:0007669"/>
    <property type="project" value="TreeGrafter"/>
</dbReference>
<comment type="caution">
    <text evidence="8">The sequence shown here is derived from an EMBL/GenBank/DDBJ whole genome shotgun (WGS) entry which is preliminary data.</text>
</comment>
<comment type="similarity">
    <text evidence="1 6">Belongs to the peroxiredoxin family. Prx5 subfamily.</text>
</comment>
<dbReference type="EMBL" id="NBIV01000043">
    <property type="protein sequence ID" value="PXF46184.1"/>
    <property type="molecule type" value="Genomic_DNA"/>
</dbReference>
<dbReference type="PANTHER" id="PTHR10430">
    <property type="entry name" value="PEROXIREDOXIN"/>
    <property type="match status" value="1"/>
</dbReference>
<dbReference type="AlphaFoldDB" id="A0A2V3IVM3"/>
<dbReference type="Proteomes" id="UP000247409">
    <property type="component" value="Unassembled WGS sequence"/>
</dbReference>
<dbReference type="STRING" id="448386.A0A2V3IVM3"/>
<dbReference type="SUPFAM" id="SSF52833">
    <property type="entry name" value="Thioredoxin-like"/>
    <property type="match status" value="1"/>
</dbReference>
<dbReference type="PANTHER" id="PTHR10430:SF16">
    <property type="entry name" value="PEROXIREDOXIN-5, MITOCHONDRIAL"/>
    <property type="match status" value="1"/>
</dbReference>
<protein>
    <submittedName>
        <fullName evidence="8">Peroxiredoxin-2C</fullName>
    </submittedName>
</protein>
<dbReference type="CDD" id="cd03013">
    <property type="entry name" value="PRX5_like"/>
    <property type="match status" value="1"/>
</dbReference>
<keyword evidence="3 6" id="KW-0049">Antioxidant</keyword>
<evidence type="ECO:0000313" key="9">
    <source>
        <dbReference type="Proteomes" id="UP000247409"/>
    </source>
</evidence>
<feature type="active site" description="Cysteine sulfenic acid (-SOH) intermediate" evidence="5">
    <location>
        <position position="49"/>
    </location>
</feature>
<keyword evidence="9" id="KW-1185">Reference proteome</keyword>
<evidence type="ECO:0000259" key="7">
    <source>
        <dbReference type="Pfam" id="PF08534"/>
    </source>
</evidence>
<keyword evidence="4 6" id="KW-0560">Oxidoreductase</keyword>
<evidence type="ECO:0000256" key="3">
    <source>
        <dbReference type="ARBA" id="ARBA00022862"/>
    </source>
</evidence>
<dbReference type="GO" id="GO:0005737">
    <property type="term" value="C:cytoplasm"/>
    <property type="evidence" value="ECO:0007669"/>
    <property type="project" value="TreeGrafter"/>
</dbReference>
<dbReference type="InterPro" id="IPR036249">
    <property type="entry name" value="Thioredoxin-like_sf"/>
</dbReference>
<reference evidence="8 9" key="1">
    <citation type="journal article" date="2018" name="Mol. Biol. Evol.">
        <title>Analysis of the draft genome of the red seaweed Gracilariopsis chorda provides insights into genome size evolution in Rhodophyta.</title>
        <authorList>
            <person name="Lee J."/>
            <person name="Yang E.C."/>
            <person name="Graf L."/>
            <person name="Yang J.H."/>
            <person name="Qiu H."/>
            <person name="Zel Zion U."/>
            <person name="Chan C.X."/>
            <person name="Stephens T.G."/>
            <person name="Weber A.P.M."/>
            <person name="Boo G.H."/>
            <person name="Boo S.M."/>
            <person name="Kim K.M."/>
            <person name="Shin Y."/>
            <person name="Jung M."/>
            <person name="Lee S.J."/>
            <person name="Yim H.S."/>
            <person name="Lee J.H."/>
            <person name="Bhattacharya D."/>
            <person name="Yoon H.S."/>
        </authorList>
    </citation>
    <scope>NUCLEOTIDE SEQUENCE [LARGE SCALE GENOMIC DNA]</scope>
    <source>
        <strain evidence="8 9">SKKU-2015</strain>
        <tissue evidence="8">Whole body</tissue>
    </source>
</reference>
<keyword evidence="2 6" id="KW-0575">Peroxidase</keyword>
<dbReference type="InterPro" id="IPR037944">
    <property type="entry name" value="PRX5-like"/>
</dbReference>
<dbReference type="GO" id="GO:0045454">
    <property type="term" value="P:cell redox homeostasis"/>
    <property type="evidence" value="ECO:0007669"/>
    <property type="project" value="TreeGrafter"/>
</dbReference>
<keyword evidence="6" id="KW-0676">Redox-active center</keyword>
<evidence type="ECO:0000256" key="2">
    <source>
        <dbReference type="ARBA" id="ARBA00022559"/>
    </source>
</evidence>
<evidence type="ECO:0000313" key="8">
    <source>
        <dbReference type="EMBL" id="PXF46184.1"/>
    </source>
</evidence>
<dbReference type="GO" id="GO:0034599">
    <property type="term" value="P:cellular response to oxidative stress"/>
    <property type="evidence" value="ECO:0007669"/>
    <property type="project" value="InterPro"/>
</dbReference>
<organism evidence="8 9">
    <name type="scientific">Gracilariopsis chorda</name>
    <dbReference type="NCBI Taxonomy" id="448386"/>
    <lineage>
        <taxon>Eukaryota</taxon>
        <taxon>Rhodophyta</taxon>
        <taxon>Florideophyceae</taxon>
        <taxon>Rhodymeniophycidae</taxon>
        <taxon>Gracilariales</taxon>
        <taxon>Gracilariaceae</taxon>
        <taxon>Gracilariopsis</taxon>
    </lineage>
</organism>
<gene>
    <name evidence="8" type="ORF">BWQ96_04061</name>
</gene>
<feature type="domain" description="Redoxin" evidence="7">
    <location>
        <begin position="4"/>
        <end position="147"/>
    </location>
</feature>
<evidence type="ECO:0000256" key="5">
    <source>
        <dbReference type="PIRSR" id="PIRSR637944-1"/>
    </source>
</evidence>
<accession>A0A2V3IVM3</accession>
<evidence type="ECO:0000256" key="6">
    <source>
        <dbReference type="RuleBase" id="RU366011"/>
    </source>
</evidence>
<dbReference type="GO" id="GO:0008379">
    <property type="term" value="F:thioredoxin peroxidase activity"/>
    <property type="evidence" value="ECO:0007669"/>
    <property type="project" value="InterPro"/>
</dbReference>
<dbReference type="Gene3D" id="3.40.30.10">
    <property type="entry name" value="Glutaredoxin"/>
    <property type="match status" value="1"/>
</dbReference>
<evidence type="ECO:0000256" key="1">
    <source>
        <dbReference type="ARBA" id="ARBA00010505"/>
    </source>
</evidence>